<dbReference type="AlphaFoldDB" id="A0AAN9SPP5"/>
<organism evidence="2 3">
    <name type="scientific">Psophocarpus tetragonolobus</name>
    <name type="common">Winged bean</name>
    <name type="synonym">Dolichos tetragonolobus</name>
    <dbReference type="NCBI Taxonomy" id="3891"/>
    <lineage>
        <taxon>Eukaryota</taxon>
        <taxon>Viridiplantae</taxon>
        <taxon>Streptophyta</taxon>
        <taxon>Embryophyta</taxon>
        <taxon>Tracheophyta</taxon>
        <taxon>Spermatophyta</taxon>
        <taxon>Magnoliopsida</taxon>
        <taxon>eudicotyledons</taxon>
        <taxon>Gunneridae</taxon>
        <taxon>Pentapetalae</taxon>
        <taxon>rosids</taxon>
        <taxon>fabids</taxon>
        <taxon>Fabales</taxon>
        <taxon>Fabaceae</taxon>
        <taxon>Papilionoideae</taxon>
        <taxon>50 kb inversion clade</taxon>
        <taxon>NPAAA clade</taxon>
        <taxon>indigoferoid/millettioid clade</taxon>
        <taxon>Phaseoleae</taxon>
        <taxon>Psophocarpus</taxon>
    </lineage>
</organism>
<feature type="compositionally biased region" description="Polar residues" evidence="1">
    <location>
        <begin position="1"/>
        <end position="35"/>
    </location>
</feature>
<evidence type="ECO:0000313" key="2">
    <source>
        <dbReference type="EMBL" id="KAK7401975.1"/>
    </source>
</evidence>
<proteinExistence type="predicted"/>
<dbReference type="EMBL" id="JAYMYS010000003">
    <property type="protein sequence ID" value="KAK7401975.1"/>
    <property type="molecule type" value="Genomic_DNA"/>
</dbReference>
<keyword evidence="3" id="KW-1185">Reference proteome</keyword>
<accession>A0AAN9SPP5</accession>
<protein>
    <submittedName>
        <fullName evidence="2">Uncharacterized protein</fullName>
    </submittedName>
</protein>
<feature type="compositionally biased region" description="Polar residues" evidence="1">
    <location>
        <begin position="88"/>
        <end position="103"/>
    </location>
</feature>
<dbReference type="Proteomes" id="UP001386955">
    <property type="component" value="Unassembled WGS sequence"/>
</dbReference>
<feature type="compositionally biased region" description="Polar residues" evidence="1">
    <location>
        <begin position="112"/>
        <end position="122"/>
    </location>
</feature>
<evidence type="ECO:0000256" key="1">
    <source>
        <dbReference type="SAM" id="MobiDB-lite"/>
    </source>
</evidence>
<feature type="region of interest" description="Disordered" evidence="1">
    <location>
        <begin position="88"/>
        <end position="194"/>
    </location>
</feature>
<reference evidence="2 3" key="1">
    <citation type="submission" date="2024-01" db="EMBL/GenBank/DDBJ databases">
        <title>The genomes of 5 underutilized Papilionoideae crops provide insights into root nodulation and disease resistanc.</title>
        <authorList>
            <person name="Jiang F."/>
        </authorList>
    </citation>
    <scope>NUCLEOTIDE SEQUENCE [LARGE SCALE GENOMIC DNA]</scope>
    <source>
        <strain evidence="2">DUOXIRENSHENG_FW03</strain>
        <tissue evidence="2">Leaves</tissue>
    </source>
</reference>
<dbReference type="PANTHER" id="PTHR33871:SF22">
    <property type="match status" value="1"/>
</dbReference>
<sequence>MGCCFTTPNSNQPQNATATKQHPQPHQQNCSTKISQPIEEEHVKEVLKETPISKPQQVPILKPQTKTQLPVSQPQKVPIQNAFQLSETCSNGESLSSTTTVTENPHDEATSKRSNATQNRNRSYAVDHNIIGGRDRRPKSPARKPEIPVGSRPLRRRESNDLRRHSGQGSARRSRSPSRGGRSNVRQPRESGQRIAAVKGVVEENDSVSVKESLENPHVSLECFIFL</sequence>
<feature type="region of interest" description="Disordered" evidence="1">
    <location>
        <begin position="1"/>
        <end position="75"/>
    </location>
</feature>
<dbReference type="PANTHER" id="PTHR33871">
    <property type="entry name" value="OS05G0503100 PROTEIN-RELATED"/>
    <property type="match status" value="1"/>
</dbReference>
<gene>
    <name evidence="2" type="ORF">VNO78_13887</name>
</gene>
<name>A0AAN9SPP5_PSOTE</name>
<evidence type="ECO:0000313" key="3">
    <source>
        <dbReference type="Proteomes" id="UP001386955"/>
    </source>
</evidence>
<feature type="compositionally biased region" description="Basic and acidic residues" evidence="1">
    <location>
        <begin position="39"/>
        <end position="48"/>
    </location>
</feature>
<feature type="compositionally biased region" description="Polar residues" evidence="1">
    <location>
        <begin position="64"/>
        <end position="75"/>
    </location>
</feature>
<feature type="compositionally biased region" description="Low complexity" evidence="1">
    <location>
        <begin position="167"/>
        <end position="186"/>
    </location>
</feature>
<comment type="caution">
    <text evidence="2">The sequence shown here is derived from an EMBL/GenBank/DDBJ whole genome shotgun (WGS) entry which is preliminary data.</text>
</comment>